<accession>A0A6C0H144</accession>
<reference evidence="1" key="1">
    <citation type="journal article" date="2020" name="Nature">
        <title>Giant virus diversity and host interactions through global metagenomics.</title>
        <authorList>
            <person name="Schulz F."/>
            <person name="Roux S."/>
            <person name="Paez-Espino D."/>
            <person name="Jungbluth S."/>
            <person name="Walsh D.A."/>
            <person name="Denef V.J."/>
            <person name="McMahon K.D."/>
            <person name="Konstantinidis K.T."/>
            <person name="Eloe-Fadrosh E.A."/>
            <person name="Kyrpides N.C."/>
            <person name="Woyke T."/>
        </authorList>
    </citation>
    <scope>NUCLEOTIDE SEQUENCE</scope>
    <source>
        <strain evidence="1">GVMAG-M-3300023179-4</strain>
    </source>
</reference>
<evidence type="ECO:0000313" key="1">
    <source>
        <dbReference type="EMBL" id="QHT74268.1"/>
    </source>
</evidence>
<name>A0A6C0H144_9ZZZZ</name>
<organism evidence="1">
    <name type="scientific">viral metagenome</name>
    <dbReference type="NCBI Taxonomy" id="1070528"/>
    <lineage>
        <taxon>unclassified sequences</taxon>
        <taxon>metagenomes</taxon>
        <taxon>organismal metagenomes</taxon>
    </lineage>
</organism>
<proteinExistence type="predicted"/>
<dbReference type="EMBL" id="MN739846">
    <property type="protein sequence ID" value="QHT74268.1"/>
    <property type="molecule type" value="Genomic_DNA"/>
</dbReference>
<protein>
    <submittedName>
        <fullName evidence="1">Uncharacterized protein</fullName>
    </submittedName>
</protein>
<dbReference type="AlphaFoldDB" id="A0A6C0H144"/>
<sequence>MSYSNNKFPTCPALMEDGKIFTDYRTHKVADLELAAKYKIGDSQSYRVFLQENAKSLILHNKKALEVYTCSPRKDVIYEPLNKKNFRGYDVNGLKNYSKF</sequence>